<proteinExistence type="predicted"/>
<dbReference type="AlphaFoldDB" id="A0AAV4MGV1"/>
<comment type="caution">
    <text evidence="1">The sequence shown here is derived from an EMBL/GenBank/DDBJ whole genome shotgun (WGS) entry which is preliminary data.</text>
</comment>
<accession>A0AAV4MGV1</accession>
<keyword evidence="2" id="KW-1185">Reference proteome</keyword>
<dbReference type="Proteomes" id="UP001054945">
    <property type="component" value="Unassembled WGS sequence"/>
</dbReference>
<gene>
    <name evidence="1" type="ORF">CEXT_297321</name>
</gene>
<organism evidence="1 2">
    <name type="scientific">Caerostris extrusa</name>
    <name type="common">Bark spider</name>
    <name type="synonym">Caerostris bankana</name>
    <dbReference type="NCBI Taxonomy" id="172846"/>
    <lineage>
        <taxon>Eukaryota</taxon>
        <taxon>Metazoa</taxon>
        <taxon>Ecdysozoa</taxon>
        <taxon>Arthropoda</taxon>
        <taxon>Chelicerata</taxon>
        <taxon>Arachnida</taxon>
        <taxon>Araneae</taxon>
        <taxon>Araneomorphae</taxon>
        <taxon>Entelegynae</taxon>
        <taxon>Araneoidea</taxon>
        <taxon>Araneidae</taxon>
        <taxon>Caerostris</taxon>
    </lineage>
</organism>
<reference evidence="1 2" key="1">
    <citation type="submission" date="2021-06" db="EMBL/GenBank/DDBJ databases">
        <title>Caerostris extrusa draft genome.</title>
        <authorList>
            <person name="Kono N."/>
            <person name="Arakawa K."/>
        </authorList>
    </citation>
    <scope>NUCLEOTIDE SEQUENCE [LARGE SCALE GENOMIC DNA]</scope>
</reference>
<protein>
    <submittedName>
        <fullName evidence="1">Uncharacterized protein</fullName>
    </submittedName>
</protein>
<sequence>MPNLSPRSNYFLECFTKSLDLVSDVALKNNGREAYRVSRNRDEKSHFSLFLTGKQTEKRGGDRFGQLDFNRDRGSVVAEHRKELRISIGEKVA</sequence>
<evidence type="ECO:0000313" key="1">
    <source>
        <dbReference type="EMBL" id="GIX70872.1"/>
    </source>
</evidence>
<name>A0AAV4MGV1_CAEEX</name>
<evidence type="ECO:0000313" key="2">
    <source>
        <dbReference type="Proteomes" id="UP001054945"/>
    </source>
</evidence>
<dbReference type="EMBL" id="BPLR01019701">
    <property type="protein sequence ID" value="GIX70872.1"/>
    <property type="molecule type" value="Genomic_DNA"/>
</dbReference>